<keyword evidence="3" id="KW-0788">Thiol protease</keyword>
<dbReference type="GeneID" id="36333783"/>
<evidence type="ECO:0000256" key="2">
    <source>
        <dbReference type="ARBA" id="ARBA00022703"/>
    </source>
</evidence>
<dbReference type="GO" id="GO:0004197">
    <property type="term" value="F:cysteine-type endopeptidase activity"/>
    <property type="evidence" value="ECO:0007669"/>
    <property type="project" value="InterPro"/>
</dbReference>
<feature type="compositionally biased region" description="Polar residues" evidence="4">
    <location>
        <begin position="328"/>
        <end position="356"/>
    </location>
</feature>
<evidence type="ECO:0000256" key="1">
    <source>
        <dbReference type="ARBA" id="ARBA00009005"/>
    </source>
</evidence>
<protein>
    <recommendedName>
        <fullName evidence="5">Peptidase C14 caspase domain-containing protein</fullName>
    </recommendedName>
</protein>
<sequence>MLGIPYRRIPVLAIGNDMYCDSNMIAVALERRFPATEGYGTLFPPRTGMNKVDKGIMKALSVFFIDNTLFHEATDHIPYEQLTPDFIVDRSSFRGHYIDVPAIAARREEVKSTLSSCLDLLESLQKENAAPFRSITGQEAAEIIKSSQPEDIDIIGFDSVEANRLNVAKGASVAVMPRDYDREFEATIQRPRVARLGRVIKYLLFQLGGPSLLAYLHISPPYPADGVVAAHSQSRGDSPPSWVTSPSSPFSQAPGYFQAPFAFASQAAFGYPSPPLPIGASYGAYSPYGHEQGTRALVSTTQRTVVTTMHTHHHYSNHHVHVHRVKQSHSNGNEKSYQAKTQPTQKLQSNGAQSRQPKSKPKFSKCTGRKKALCIGINYKGQHNELHGCVNDARNVQRFLIKHYNYREENIFLLTDDTPNLHHQPTRANIIDAMRWLVRDAQPHDSLFLHYSGHGGQTKDLDGDEVDGLDEVIFPVDYKWTGHIVDDVKPLPRGCRLTAIFDSCHSGSALDLPYVYHTNGRQKGHSEVTPSHVKEKYTEADVVSWSGCLDSQTSADTWEAGAAVGAMSYAIMKSLTDKPNQTYQQLLVSIRAILKKNYSQKPQLSSSHHIDTTRKFIM</sequence>
<dbReference type="EMBL" id="KZ110597">
    <property type="protein sequence ID" value="OSX62298.1"/>
    <property type="molecule type" value="Genomic_DNA"/>
</dbReference>
<organism evidence="6 7">
    <name type="scientific">Postia placenta MAD-698-R-SB12</name>
    <dbReference type="NCBI Taxonomy" id="670580"/>
    <lineage>
        <taxon>Eukaryota</taxon>
        <taxon>Fungi</taxon>
        <taxon>Dikarya</taxon>
        <taxon>Basidiomycota</taxon>
        <taxon>Agaricomycotina</taxon>
        <taxon>Agaricomycetes</taxon>
        <taxon>Polyporales</taxon>
        <taxon>Adustoporiaceae</taxon>
        <taxon>Rhodonia</taxon>
    </lineage>
</organism>
<dbReference type="SUPFAM" id="SSF52129">
    <property type="entry name" value="Caspase-like"/>
    <property type="match status" value="1"/>
</dbReference>
<dbReference type="AlphaFoldDB" id="A0A1X6N102"/>
<name>A0A1X6N102_9APHY</name>
<dbReference type="GO" id="GO:0006915">
    <property type="term" value="P:apoptotic process"/>
    <property type="evidence" value="ECO:0007669"/>
    <property type="project" value="UniProtKB-KW"/>
</dbReference>
<reference evidence="6 7" key="1">
    <citation type="submission" date="2017-04" db="EMBL/GenBank/DDBJ databases">
        <title>Genome Sequence of the Model Brown-Rot Fungus Postia placenta SB12.</title>
        <authorList>
            <consortium name="DOE Joint Genome Institute"/>
            <person name="Gaskell J."/>
            <person name="Kersten P."/>
            <person name="Larrondo L.F."/>
            <person name="Canessa P."/>
            <person name="Martinez D."/>
            <person name="Hibbett D."/>
            <person name="Schmoll M."/>
            <person name="Kubicek C.P."/>
            <person name="Martinez A.T."/>
            <person name="Yadav J."/>
            <person name="Master E."/>
            <person name="Magnuson J.K."/>
            <person name="James T."/>
            <person name="Yaver D."/>
            <person name="Berka R."/>
            <person name="Labutti K."/>
            <person name="Lipzen A."/>
            <person name="Aerts A."/>
            <person name="Barry K."/>
            <person name="Henrissat B."/>
            <person name="Blanchette R."/>
            <person name="Grigoriev I."/>
            <person name="Cullen D."/>
        </authorList>
    </citation>
    <scope>NUCLEOTIDE SEQUENCE [LARGE SCALE GENOMIC DNA]</scope>
    <source>
        <strain evidence="6 7">MAD-698-R-SB12</strain>
    </source>
</reference>
<dbReference type="RefSeq" id="XP_024339092.1">
    <property type="nucleotide sequence ID" value="XM_024488834.1"/>
</dbReference>
<evidence type="ECO:0000256" key="4">
    <source>
        <dbReference type="SAM" id="MobiDB-lite"/>
    </source>
</evidence>
<evidence type="ECO:0000256" key="3">
    <source>
        <dbReference type="ARBA" id="ARBA00022807"/>
    </source>
</evidence>
<dbReference type="Pfam" id="PF00656">
    <property type="entry name" value="Peptidase_C14"/>
    <property type="match status" value="1"/>
</dbReference>
<keyword evidence="3" id="KW-0378">Hydrolase</keyword>
<feature type="domain" description="Peptidase C14 caspase" evidence="5">
    <location>
        <begin position="369"/>
        <end position="608"/>
    </location>
</feature>
<dbReference type="InterPro" id="IPR011600">
    <property type="entry name" value="Pept_C14_caspase"/>
</dbReference>
<dbReference type="OrthoDB" id="3223806at2759"/>
<dbReference type="Gene3D" id="3.40.50.12660">
    <property type="match status" value="1"/>
</dbReference>
<dbReference type="PANTHER" id="PTHR48104">
    <property type="entry name" value="METACASPASE-4"/>
    <property type="match status" value="1"/>
</dbReference>
<keyword evidence="3" id="KW-0645">Protease</keyword>
<evidence type="ECO:0000259" key="5">
    <source>
        <dbReference type="Pfam" id="PF00656"/>
    </source>
</evidence>
<keyword evidence="7" id="KW-1185">Reference proteome</keyword>
<dbReference type="Gene3D" id="3.40.30.110">
    <property type="match status" value="1"/>
</dbReference>
<comment type="similarity">
    <text evidence="1">Belongs to the peptidase C14B family.</text>
</comment>
<dbReference type="Proteomes" id="UP000194127">
    <property type="component" value="Unassembled WGS sequence"/>
</dbReference>
<dbReference type="GO" id="GO:0006508">
    <property type="term" value="P:proteolysis"/>
    <property type="evidence" value="ECO:0007669"/>
    <property type="project" value="InterPro"/>
</dbReference>
<feature type="region of interest" description="Disordered" evidence="4">
    <location>
        <begin position="318"/>
        <end position="364"/>
    </location>
</feature>
<accession>A0A1X6N102</accession>
<dbReference type="InterPro" id="IPR029030">
    <property type="entry name" value="Caspase-like_dom_sf"/>
</dbReference>
<evidence type="ECO:0000313" key="6">
    <source>
        <dbReference type="EMBL" id="OSX62298.1"/>
    </source>
</evidence>
<dbReference type="GO" id="GO:0005737">
    <property type="term" value="C:cytoplasm"/>
    <property type="evidence" value="ECO:0007669"/>
    <property type="project" value="TreeGrafter"/>
</dbReference>
<feature type="compositionally biased region" description="Basic residues" evidence="4">
    <location>
        <begin position="318"/>
        <end position="327"/>
    </location>
</feature>
<dbReference type="PANTHER" id="PTHR48104:SF30">
    <property type="entry name" value="METACASPASE-1"/>
    <property type="match status" value="1"/>
</dbReference>
<evidence type="ECO:0000313" key="7">
    <source>
        <dbReference type="Proteomes" id="UP000194127"/>
    </source>
</evidence>
<keyword evidence="2" id="KW-0053">Apoptosis</keyword>
<gene>
    <name evidence="6" type="ORF">POSPLADRAFT_1181417</name>
</gene>
<proteinExistence type="inferred from homology"/>
<dbReference type="InterPro" id="IPR050452">
    <property type="entry name" value="Metacaspase"/>
</dbReference>